<comment type="subcellular location">
    <subcellularLocation>
        <location evidence="1">Cell membrane</location>
        <topology evidence="1">Multi-pass membrane protein</topology>
    </subcellularLocation>
</comment>
<reference evidence="10 11" key="1">
    <citation type="journal article" date="2013" name="Genome Announc.">
        <title>Draft Genome Sequence of a Benzothiophene-Desulfurizing Bacterium, Gordona terrae Strain C-6.</title>
        <authorList>
            <person name="Wang W."/>
            <person name="Ma T."/>
            <person name="Ren Y."/>
            <person name="Li G."/>
        </authorList>
    </citation>
    <scope>NUCLEOTIDE SEQUENCE [LARGE SCALE GENOMIC DNA]</scope>
    <source>
        <strain evidence="10 11">C-6</strain>
    </source>
</reference>
<comment type="similarity">
    <text evidence="2">Belongs to the resistance-nodulation-cell division (RND) (TC 2.A.6) family. MmpL subfamily.</text>
</comment>
<evidence type="ECO:0000313" key="11">
    <source>
        <dbReference type="Proteomes" id="UP000013569"/>
    </source>
</evidence>
<name>R7Y7Q3_9ACTN</name>
<keyword evidence="3" id="KW-1003">Cell membrane</keyword>
<feature type="compositionally biased region" description="Low complexity" evidence="7">
    <location>
        <begin position="1009"/>
        <end position="1024"/>
    </location>
</feature>
<gene>
    <name evidence="10" type="ORF">GTC6_14569</name>
</gene>
<feature type="compositionally biased region" description="Pro residues" evidence="7">
    <location>
        <begin position="951"/>
        <end position="960"/>
    </location>
</feature>
<feature type="transmembrane region" description="Helical" evidence="8">
    <location>
        <begin position="638"/>
        <end position="662"/>
    </location>
</feature>
<feature type="transmembrane region" description="Helical" evidence="8">
    <location>
        <begin position="421"/>
        <end position="440"/>
    </location>
</feature>
<keyword evidence="6 8" id="KW-0472">Membrane</keyword>
<evidence type="ECO:0000256" key="3">
    <source>
        <dbReference type="ARBA" id="ARBA00022475"/>
    </source>
</evidence>
<feature type="region of interest" description="Disordered" evidence="7">
    <location>
        <begin position="767"/>
        <end position="788"/>
    </location>
</feature>
<evidence type="ECO:0000256" key="5">
    <source>
        <dbReference type="ARBA" id="ARBA00022989"/>
    </source>
</evidence>
<evidence type="ECO:0000256" key="1">
    <source>
        <dbReference type="ARBA" id="ARBA00004651"/>
    </source>
</evidence>
<sequence>MFRFIGTFVYRMRFLVIAVLIAMMAGLGLYGLDLGKHLSQSGWFDPTSESDTGARYADQALGRDHTSDVILMITPPEGTRVDDKAFGAKVETFVEDLIATHPDIVGRADPGLYDPFLVQPAQSTLQDRLFTEDGRHAFISIGVAGDDDTTVLANYKTIEPFFDDIPERFDLPGTTFELAGLQPVAGSMAEGMDKDIHRAEVLALPLVAIMLFFVFGGVVAACLPVLIGGLTIAGSLGIMKILALTTELNIFAQSVVTLIGLGIAIDYGLFIVSRFREELGEGYSTKAAVRRTVMTAGQTVVFSATIIVAALACLLIMPQGFLKSVAYGAIASVSLAAILSITVLPAILGILGPRVNMLSISTIMKYTAVPLARRFSGEERAVAIENRFSGRMKTSQEVENGFWGRLATWVMKHPVRTAVPTVLLLLALIIPFGSIQFGGISEKFLPPDNPNRVAQEKFDEYFPSERTEAIKLVIIYDESSQTDQNKLDAIAKRADEVPGFTNKFSDPDKSDFGSFDAERYPNVGVYQVSAGLQDRNTAAQAIEQLRAIDTEGLTMYVAGTPALTQDSIDALMQRLPLMAVMLVLITGLLMFLQFGSLVLPIKAALMTALGLGATLGILTWIFVDGHGAELANFTPGPLFAAVLVLIIAIVFGLSTDYEVFLLSRMVEARQKGASTTEAIRSGTAHTGGIITAAAAILVVVTGAFSLSEIVMMKYIAFGMIAALILDATVIRMLLVPSVMKLLGDDCWWAPRWMRVVQRKIGLGETVLDDEPDEQRDAGAGARPVSAGTVVAEAPTSVMAAARRQPVPAGSVPGRGRVPVGTARSAAPGRPAPDRPHGTARPGAPAGQTPDQRTGAGPTPAPAGPPAGPPTTTGRPNTGPTPPRTPPARVGPSPAPGAPNPEPAERRPVAPYRRSALSKSDRPDTGGWSLGEGGIRLGDAAPRSANGDRPTVTPPSGPPRVPESGGRPNPTPGPVRPTPEPTGQRSPLGRRPALDETGRRPLAASVSPEASTPSSRGRRSAGPSPMERGLSADATPAAASRPDGGPASGEQDRPADDSTRRRRPRTDRHARSDDTGDDGQISVQELLKRSRSQK</sequence>
<dbReference type="GO" id="GO:0005886">
    <property type="term" value="C:plasma membrane"/>
    <property type="evidence" value="ECO:0007669"/>
    <property type="project" value="UniProtKB-SubCell"/>
</dbReference>
<feature type="compositionally biased region" description="Pro residues" evidence="7">
    <location>
        <begin position="858"/>
        <end position="868"/>
    </location>
</feature>
<dbReference type="Pfam" id="PF03176">
    <property type="entry name" value="MMPL"/>
    <property type="match status" value="2"/>
</dbReference>
<dbReference type="EMBL" id="AQPW01000017">
    <property type="protein sequence ID" value="EON32035.1"/>
    <property type="molecule type" value="Genomic_DNA"/>
</dbReference>
<evidence type="ECO:0000256" key="4">
    <source>
        <dbReference type="ARBA" id="ARBA00022692"/>
    </source>
</evidence>
<comment type="caution">
    <text evidence="10">The sequence shown here is derived from an EMBL/GenBank/DDBJ whole genome shotgun (WGS) entry which is preliminary data.</text>
</comment>
<feature type="region of interest" description="Disordered" evidence="7">
    <location>
        <begin position="800"/>
        <end position="1093"/>
    </location>
</feature>
<evidence type="ECO:0000313" key="10">
    <source>
        <dbReference type="EMBL" id="EON32035.1"/>
    </source>
</evidence>
<feature type="compositionally biased region" description="Basic and acidic residues" evidence="7">
    <location>
        <begin position="1049"/>
        <end position="1058"/>
    </location>
</feature>
<feature type="compositionally biased region" description="Pro residues" evidence="7">
    <location>
        <begin position="968"/>
        <end position="979"/>
    </location>
</feature>
<dbReference type="InterPro" id="IPR004869">
    <property type="entry name" value="MMPL_dom"/>
</dbReference>
<dbReference type="SUPFAM" id="SSF82866">
    <property type="entry name" value="Multidrug efflux transporter AcrB transmembrane domain"/>
    <property type="match status" value="2"/>
</dbReference>
<dbReference type="AlphaFoldDB" id="R7Y7Q3"/>
<proteinExistence type="inferred from homology"/>
<feature type="transmembrane region" description="Helical" evidence="8">
    <location>
        <begin position="250"/>
        <end position="272"/>
    </location>
</feature>
<evidence type="ECO:0000256" key="2">
    <source>
        <dbReference type="ARBA" id="ARBA00010157"/>
    </source>
</evidence>
<evidence type="ECO:0000256" key="8">
    <source>
        <dbReference type="SAM" id="Phobius"/>
    </source>
</evidence>
<dbReference type="Proteomes" id="UP000013569">
    <property type="component" value="Unassembled WGS sequence"/>
</dbReference>
<keyword evidence="5 8" id="KW-1133">Transmembrane helix</keyword>
<dbReference type="PANTHER" id="PTHR33406">
    <property type="entry name" value="MEMBRANE PROTEIN MJ1562-RELATED"/>
    <property type="match status" value="1"/>
</dbReference>
<feature type="transmembrane region" description="Helical" evidence="8">
    <location>
        <begin position="575"/>
        <end position="592"/>
    </location>
</feature>
<feature type="compositionally biased region" description="Pro residues" evidence="7">
    <location>
        <begin position="892"/>
        <end position="901"/>
    </location>
</feature>
<feature type="transmembrane region" description="Helical" evidence="8">
    <location>
        <begin position="683"/>
        <end position="706"/>
    </location>
</feature>
<dbReference type="OrthoDB" id="7051771at2"/>
<feature type="domain" description="Membrane transport protein MMPL" evidence="9">
    <location>
        <begin position="444"/>
        <end position="755"/>
    </location>
</feature>
<organism evidence="10 11">
    <name type="scientific">Gordonia terrae C-6</name>
    <dbReference type="NCBI Taxonomy" id="1316928"/>
    <lineage>
        <taxon>Bacteria</taxon>
        <taxon>Bacillati</taxon>
        <taxon>Actinomycetota</taxon>
        <taxon>Actinomycetes</taxon>
        <taxon>Mycobacteriales</taxon>
        <taxon>Gordoniaceae</taxon>
        <taxon>Gordonia</taxon>
    </lineage>
</organism>
<feature type="transmembrane region" description="Helical" evidence="8">
    <location>
        <begin position="329"/>
        <end position="351"/>
    </location>
</feature>
<dbReference type="PATRIC" id="fig|1316928.3.peg.2939"/>
<protein>
    <submittedName>
        <fullName evidence="10">Putative drug exporters, RND superfamily protein</fullName>
    </submittedName>
</protein>
<dbReference type="InterPro" id="IPR050545">
    <property type="entry name" value="Mycobact_MmpL"/>
</dbReference>
<feature type="transmembrane region" description="Helical" evidence="8">
    <location>
        <begin position="712"/>
        <end position="734"/>
    </location>
</feature>
<feature type="transmembrane region" description="Helical" evidence="8">
    <location>
        <begin position="293"/>
        <end position="317"/>
    </location>
</feature>
<dbReference type="PANTHER" id="PTHR33406:SF11">
    <property type="entry name" value="MEMBRANE PROTEIN SCO6666-RELATED"/>
    <property type="match status" value="1"/>
</dbReference>
<feature type="transmembrane region" description="Helical" evidence="8">
    <location>
        <begin position="12"/>
        <end position="32"/>
    </location>
</feature>
<evidence type="ECO:0000256" key="6">
    <source>
        <dbReference type="ARBA" id="ARBA00023136"/>
    </source>
</evidence>
<dbReference type="RefSeq" id="WP_010843321.1">
    <property type="nucleotide sequence ID" value="NZ_AQPW01000017.1"/>
</dbReference>
<evidence type="ECO:0000256" key="7">
    <source>
        <dbReference type="SAM" id="MobiDB-lite"/>
    </source>
</evidence>
<dbReference type="Gene3D" id="1.20.1640.10">
    <property type="entry name" value="Multidrug efflux transporter AcrB transmembrane domain"/>
    <property type="match status" value="2"/>
</dbReference>
<keyword evidence="4 8" id="KW-0812">Transmembrane</keyword>
<feature type="compositionally biased region" description="Low complexity" evidence="7">
    <location>
        <begin position="805"/>
        <end position="820"/>
    </location>
</feature>
<feature type="domain" description="Membrane transport protein MMPL" evidence="9">
    <location>
        <begin position="53"/>
        <end position="357"/>
    </location>
</feature>
<feature type="transmembrane region" description="Helical" evidence="8">
    <location>
        <begin position="604"/>
        <end position="623"/>
    </location>
</feature>
<evidence type="ECO:0000259" key="9">
    <source>
        <dbReference type="Pfam" id="PF03176"/>
    </source>
</evidence>
<feature type="transmembrane region" description="Helical" evidence="8">
    <location>
        <begin position="202"/>
        <end position="230"/>
    </location>
</feature>
<accession>R7Y7Q3</accession>